<reference evidence="1 2" key="1">
    <citation type="submission" date="2018-10" db="EMBL/GenBank/DDBJ databases">
        <title>Butyricimonas faecalis sp. nov., isolated from human faeces and emended description of the genus Butyricimonas.</title>
        <authorList>
            <person name="Le Roy T."/>
            <person name="Van der Smissen P."/>
            <person name="Paquot A."/>
            <person name="Delzenne N."/>
            <person name="Muccioli G."/>
            <person name="Collet J.-F."/>
            <person name="Cani P.D."/>
        </authorList>
    </citation>
    <scope>NUCLEOTIDE SEQUENCE [LARGE SCALE GENOMIC DNA]</scope>
    <source>
        <strain evidence="1 2">H184</strain>
    </source>
</reference>
<sequence>MNTMKKYILGFVIAVCLWACSKEDWPSNDQLEVNFFAVPEGATGEEAELRRKFFDKTGVYLLFSDTLGCRNITTLSGETIVEWQVVDLMWNMNTNSFADSLGFFPYQVIGKKEAAAKFVQDELLTGLPELFYPYSILLTERLVLFENFYGTYVPGEVAVYSGMQATAIALGDIATASDEEKETLKNEIMKAMIVNNLSLIKDSDLAVFYSYSTDYYDISSWNVPFPVESVGFLPTYASSWMVTFNTKSLDVLAYVEEIFNLSETKFRETYAEYSVVIEKMEEMVKVLRKYGVNVY</sequence>
<protein>
    <submittedName>
        <fullName evidence="1">Uncharacterized protein</fullName>
    </submittedName>
</protein>
<keyword evidence="2" id="KW-1185">Reference proteome</keyword>
<proteinExistence type="predicted"/>
<evidence type="ECO:0000313" key="2">
    <source>
        <dbReference type="Proteomes" id="UP000270673"/>
    </source>
</evidence>
<accession>A0A3S9VT74</accession>
<organism evidence="1 2">
    <name type="scientific">Butyricimonas faecalis</name>
    <dbReference type="NCBI Taxonomy" id="2093856"/>
    <lineage>
        <taxon>Bacteria</taxon>
        <taxon>Pseudomonadati</taxon>
        <taxon>Bacteroidota</taxon>
        <taxon>Bacteroidia</taxon>
        <taxon>Bacteroidales</taxon>
        <taxon>Odoribacteraceae</taxon>
        <taxon>Butyricimonas</taxon>
    </lineage>
</organism>
<dbReference type="Proteomes" id="UP000270673">
    <property type="component" value="Chromosome"/>
</dbReference>
<name>A0A3S9VT74_9BACT</name>
<dbReference type="KEGG" id="buy:D8S85_09615"/>
<gene>
    <name evidence="1" type="ORF">D8S85_09615</name>
</gene>
<dbReference type="EMBL" id="CP032819">
    <property type="protein sequence ID" value="AZS29776.1"/>
    <property type="molecule type" value="Genomic_DNA"/>
</dbReference>
<dbReference type="AlphaFoldDB" id="A0A3S9VT74"/>
<evidence type="ECO:0000313" key="1">
    <source>
        <dbReference type="EMBL" id="AZS29776.1"/>
    </source>
</evidence>